<organism evidence="2 3">
    <name type="scientific">Cymbomonas tetramitiformis</name>
    <dbReference type="NCBI Taxonomy" id="36881"/>
    <lineage>
        <taxon>Eukaryota</taxon>
        <taxon>Viridiplantae</taxon>
        <taxon>Chlorophyta</taxon>
        <taxon>Pyramimonadophyceae</taxon>
        <taxon>Pyramimonadales</taxon>
        <taxon>Pyramimonadaceae</taxon>
        <taxon>Cymbomonas</taxon>
    </lineage>
</organism>
<sequence length="156" mass="16866">MCAYLVVPDKPDTLTSMARELRWVNFQFNWPMRDGADMTCTPRGEVFREEQLPEAGAGEAWAAFVNTWCIAALVHGALAGLQLAIHAAGLPLPALLRPPRLQLIGLQFMAQPLMQSTGFVLAHANSGQPGYRTVCALLGFAVLLLVCLALGAVIHQ</sequence>
<evidence type="ECO:0000313" key="2">
    <source>
        <dbReference type="EMBL" id="KAK3283950.1"/>
    </source>
</evidence>
<keyword evidence="1" id="KW-0472">Membrane</keyword>
<proteinExistence type="predicted"/>
<feature type="transmembrane region" description="Helical" evidence="1">
    <location>
        <begin position="134"/>
        <end position="154"/>
    </location>
</feature>
<accession>A0AAE0GTI4</accession>
<name>A0AAE0GTI4_9CHLO</name>
<keyword evidence="1" id="KW-1133">Transmembrane helix</keyword>
<keyword evidence="1" id="KW-0812">Transmembrane</keyword>
<dbReference type="Proteomes" id="UP001190700">
    <property type="component" value="Unassembled WGS sequence"/>
</dbReference>
<dbReference type="EMBL" id="LGRX02002571">
    <property type="protein sequence ID" value="KAK3283950.1"/>
    <property type="molecule type" value="Genomic_DNA"/>
</dbReference>
<evidence type="ECO:0000256" key="1">
    <source>
        <dbReference type="SAM" id="Phobius"/>
    </source>
</evidence>
<gene>
    <name evidence="2" type="ORF">CYMTET_8373</name>
</gene>
<keyword evidence="3" id="KW-1185">Reference proteome</keyword>
<comment type="caution">
    <text evidence="2">The sequence shown here is derived from an EMBL/GenBank/DDBJ whole genome shotgun (WGS) entry which is preliminary data.</text>
</comment>
<protein>
    <submittedName>
        <fullName evidence="2">Uncharacterized protein</fullName>
    </submittedName>
</protein>
<dbReference type="AlphaFoldDB" id="A0AAE0GTI4"/>
<feature type="non-terminal residue" evidence="2">
    <location>
        <position position="156"/>
    </location>
</feature>
<evidence type="ECO:0000313" key="3">
    <source>
        <dbReference type="Proteomes" id="UP001190700"/>
    </source>
</evidence>
<reference evidence="2 3" key="1">
    <citation type="journal article" date="2015" name="Genome Biol. Evol.">
        <title>Comparative Genomics of a Bacterivorous Green Alga Reveals Evolutionary Causalities and Consequences of Phago-Mixotrophic Mode of Nutrition.</title>
        <authorList>
            <person name="Burns J.A."/>
            <person name="Paasch A."/>
            <person name="Narechania A."/>
            <person name="Kim E."/>
        </authorList>
    </citation>
    <scope>NUCLEOTIDE SEQUENCE [LARGE SCALE GENOMIC DNA]</scope>
    <source>
        <strain evidence="2 3">PLY_AMNH</strain>
    </source>
</reference>